<proteinExistence type="predicted"/>
<dbReference type="Gene3D" id="3.40.50.150">
    <property type="entry name" value="Vaccinia Virus protein VP39"/>
    <property type="match status" value="1"/>
</dbReference>
<gene>
    <name evidence="1" type="ORF">Lste_2984</name>
</gene>
<dbReference type="AlphaFoldDB" id="A0A0W0ZCT9"/>
<evidence type="ECO:0000313" key="1">
    <source>
        <dbReference type="EMBL" id="KTD66778.1"/>
    </source>
</evidence>
<accession>A0A0W0ZCT9</accession>
<dbReference type="PATRIC" id="fig|947033.5.peg.3160"/>
<dbReference type="OrthoDB" id="5652515at2"/>
<evidence type="ECO:0000313" key="2">
    <source>
        <dbReference type="Proteomes" id="UP000054926"/>
    </source>
</evidence>
<protein>
    <submittedName>
        <fullName evidence="1">Uncharacterized protein</fullName>
    </submittedName>
</protein>
<dbReference type="CDD" id="cd02440">
    <property type="entry name" value="AdoMet_MTases"/>
    <property type="match status" value="1"/>
</dbReference>
<dbReference type="SUPFAM" id="SSF53335">
    <property type="entry name" value="S-adenosyl-L-methionine-dependent methyltransferases"/>
    <property type="match status" value="1"/>
</dbReference>
<comment type="caution">
    <text evidence="1">The sequence shown here is derived from an EMBL/GenBank/DDBJ whole genome shotgun (WGS) entry which is preliminary data.</text>
</comment>
<dbReference type="Pfam" id="PF13489">
    <property type="entry name" value="Methyltransf_23"/>
    <property type="match status" value="1"/>
</dbReference>
<keyword evidence="2" id="KW-1185">Reference proteome</keyword>
<dbReference type="InterPro" id="IPR029063">
    <property type="entry name" value="SAM-dependent_MTases_sf"/>
</dbReference>
<dbReference type="EMBL" id="LNYY01000021">
    <property type="protein sequence ID" value="KTD66778.1"/>
    <property type="molecule type" value="Genomic_DNA"/>
</dbReference>
<dbReference type="Proteomes" id="UP000054926">
    <property type="component" value="Unassembled WGS sequence"/>
</dbReference>
<name>A0A0W0ZCT9_9GAMM</name>
<reference evidence="1 2" key="1">
    <citation type="submission" date="2015-11" db="EMBL/GenBank/DDBJ databases">
        <title>Genomic analysis of 38 Legionella species identifies large and diverse effector repertoires.</title>
        <authorList>
            <person name="Burstein D."/>
            <person name="Amaro F."/>
            <person name="Zusman T."/>
            <person name="Lifshitz Z."/>
            <person name="Cohen O."/>
            <person name="Gilbert J.A."/>
            <person name="Pupko T."/>
            <person name="Shuman H.A."/>
            <person name="Segal G."/>
        </authorList>
    </citation>
    <scope>NUCLEOTIDE SEQUENCE [LARGE SCALE GENOMIC DNA]</scope>
    <source>
        <strain evidence="1 2">IMVS3376</strain>
    </source>
</reference>
<dbReference type="RefSeq" id="WP_058511834.1">
    <property type="nucleotide sequence ID" value="NZ_LNYY01000021.1"/>
</dbReference>
<sequence>MKERPQHFIEQIDQAYNSVKNIKKGYVWEGSSDYSFEYAEGVQLDTEQLIKEAALKRDITVLDIGTSNGAFITAHDTAINKGLKYKHQVTVYGISATDERSPVGNLIPNEKYLTGNAEYLEAPGYGAFKPIATQQFDYIFSSKTFMHLVDPVAAIVQAYNKLKADGVLVIDAFTLKGCAGRLQDIVTHLRKEGHCIAVSLNDQSGAIEQFCIKKTNKTLEFPLEYDEKELRYLLSPKLAKDTRSNLEKIATARTLLDNLLEYSGLALYKEFNSLETLLKSPNYLKLTHEQQEYCILYVVAKELSTDMSHAHKSQLGATSTLFASHFISLQKILNLKRLCYNKAREGERILAGDLHGVGVSNILINNDNTPLTIRLNLIRLAACRKLLRMDLENFAENAKAFTQMGIQPSKVDSYQDLSLFSKIRDILLQPRTAQPMNVVVGRKFTEHSQLPELSLYFNETLNFMSSSQNKDYVCHLLQIKLNTSYDFTKVEYVNHNGHYFFKLLAESNYSGDMPQEFVIPASQFLAVMNLAYSTVHRQEMELEKLPLIFDSSTLVTYLNDHLGSTGISVLDHLEEHFRLEEISATEDPDCFKIRITSSMGGAQEISISKKEMSELILQQQGAALELRHH</sequence>
<organism evidence="1 2">
    <name type="scientific">Legionella steelei</name>
    <dbReference type="NCBI Taxonomy" id="947033"/>
    <lineage>
        <taxon>Bacteria</taxon>
        <taxon>Pseudomonadati</taxon>
        <taxon>Pseudomonadota</taxon>
        <taxon>Gammaproteobacteria</taxon>
        <taxon>Legionellales</taxon>
        <taxon>Legionellaceae</taxon>
        <taxon>Legionella</taxon>
    </lineage>
</organism>